<dbReference type="GO" id="GO:0004497">
    <property type="term" value="F:monooxygenase activity"/>
    <property type="evidence" value="ECO:0007669"/>
    <property type="project" value="TreeGrafter"/>
</dbReference>
<keyword evidence="3" id="KW-1185">Reference proteome</keyword>
<dbReference type="SUPFAM" id="SSF51905">
    <property type="entry name" value="FAD/NAD(P)-binding domain"/>
    <property type="match status" value="1"/>
</dbReference>
<dbReference type="PANTHER" id="PTHR43539">
    <property type="entry name" value="FLAVIN-BINDING MONOOXYGENASE-LIKE PROTEIN (AFU_ORTHOLOGUE AFUA_4G09220)"/>
    <property type="match status" value="1"/>
</dbReference>
<dbReference type="EMBL" id="LT671825">
    <property type="protein sequence ID" value="SHO78805.1"/>
    <property type="molecule type" value="Genomic_DNA"/>
</dbReference>
<dbReference type="AlphaFoldDB" id="A0A1M8A8J4"/>
<organism evidence="2 3">
    <name type="scientific">Malassezia sympodialis (strain ATCC 42132)</name>
    <name type="common">Atopic eczema-associated yeast</name>
    <dbReference type="NCBI Taxonomy" id="1230383"/>
    <lineage>
        <taxon>Eukaryota</taxon>
        <taxon>Fungi</taxon>
        <taxon>Dikarya</taxon>
        <taxon>Basidiomycota</taxon>
        <taxon>Ustilaginomycotina</taxon>
        <taxon>Malasseziomycetes</taxon>
        <taxon>Malasseziales</taxon>
        <taxon>Malasseziaceae</taxon>
        <taxon>Malassezia</taxon>
    </lineage>
</organism>
<name>A0A1M8A8J4_MALS4</name>
<dbReference type="VEuPathDB" id="FungiDB:MSYG_3153"/>
<dbReference type="InterPro" id="IPR036188">
    <property type="entry name" value="FAD/NAD-bd_sf"/>
</dbReference>
<evidence type="ECO:0000313" key="2">
    <source>
        <dbReference type="EMBL" id="SHO78805.1"/>
    </source>
</evidence>
<dbReference type="PANTHER" id="PTHR43539:SF91">
    <property type="entry name" value="FAD-DEPENDENT URATE HYDROXYLASE"/>
    <property type="match status" value="1"/>
</dbReference>
<dbReference type="Pfam" id="PF13738">
    <property type="entry name" value="Pyr_redox_3"/>
    <property type="match status" value="1"/>
</dbReference>
<evidence type="ECO:0000256" key="1">
    <source>
        <dbReference type="ARBA" id="ARBA00023002"/>
    </source>
</evidence>
<sequence length="536" mass="60536">MVAVQLPWDDNTTELDMPVPLSDALLPDAKERLERLVARIREDIRTTSHHQDWIPRKEKTGQPGIIDVLIIGGGQAGLGVAFALQRERIDRVAVLEASDDPRRVGPWHRYARMHTLRSPKRMKGIELDVPSLHIQRWFEACYGKEAWAKTDLVPRLDWNDYLVFYRWVTEIEVHHKSLVTALHRPETEDGPFIVDVQENGEGQESPVHILYARRVVFSLGLIGGGAAYTPDIVRALPRSKWFHTEEEFDVGLCQGKRIAVLGGGASGFDNAGTVLEAGASEATVFMRRSSVPSSNPLRWMEFPGMQEHYFDLSDDQKVEFSLFNGGLPQPPTQHTIWRCFSFPSFQLRMAEAWTKVEDTDKELVIHTVDEHGNEDTYRADIIIAATGYKVDLSLRPELKEFYDDILTWGKAYPPSANTAVASNPYLASGFEFTPSHPQAPWISRLHHFSTGARTSMGITGNQLSGIYGGLKRIAWSMATAITRENWPELMRQFRAFEYIEVTHVGPHSQSDPPYASGPRYCGERTAPEVPMTHDTY</sequence>
<reference evidence="3" key="1">
    <citation type="journal article" date="2017" name="Nucleic Acids Res.">
        <title>Proteogenomics produces comprehensive and highly accurate protein-coding gene annotation in a complete genome assembly of Malassezia sympodialis.</title>
        <authorList>
            <person name="Zhu Y."/>
            <person name="Engstroem P.G."/>
            <person name="Tellgren-Roth C."/>
            <person name="Baudo C.D."/>
            <person name="Kennell J.C."/>
            <person name="Sun S."/>
            <person name="Billmyre R.B."/>
            <person name="Schroeder M.S."/>
            <person name="Andersson A."/>
            <person name="Holm T."/>
            <person name="Sigurgeirsson B."/>
            <person name="Wu G."/>
            <person name="Sankaranarayanan S.R."/>
            <person name="Siddharthan R."/>
            <person name="Sanyal K."/>
            <person name="Lundeberg J."/>
            <person name="Nystedt B."/>
            <person name="Boekhout T."/>
            <person name="Dawson T.L. Jr."/>
            <person name="Heitman J."/>
            <person name="Scheynius A."/>
            <person name="Lehtioe J."/>
        </authorList>
    </citation>
    <scope>NUCLEOTIDE SEQUENCE [LARGE SCALE GENOMIC DNA]</scope>
    <source>
        <strain evidence="3">ATCC 42132</strain>
    </source>
</reference>
<keyword evidence="1" id="KW-0560">Oxidoreductase</keyword>
<proteinExistence type="predicted"/>
<accession>A0A1M8A8J4</accession>
<dbReference type="GO" id="GO:0050660">
    <property type="term" value="F:flavin adenine dinucleotide binding"/>
    <property type="evidence" value="ECO:0007669"/>
    <property type="project" value="TreeGrafter"/>
</dbReference>
<dbReference type="PRINTS" id="PR00411">
    <property type="entry name" value="PNDRDTASEI"/>
</dbReference>
<dbReference type="PRINTS" id="PR00368">
    <property type="entry name" value="FADPNR"/>
</dbReference>
<dbReference type="Proteomes" id="UP000186303">
    <property type="component" value="Chromosome 5"/>
</dbReference>
<dbReference type="InterPro" id="IPR050982">
    <property type="entry name" value="Auxin_biosynth/cation_transpt"/>
</dbReference>
<protein>
    <submittedName>
        <fullName evidence="2">Uncharacterized protein</fullName>
    </submittedName>
</protein>
<dbReference type="OrthoDB" id="1716816at2759"/>
<gene>
    <name evidence="2" type="ORF">MSYG_3153</name>
</gene>
<dbReference type="Gene3D" id="3.50.50.60">
    <property type="entry name" value="FAD/NAD(P)-binding domain"/>
    <property type="match status" value="1"/>
</dbReference>
<evidence type="ECO:0000313" key="3">
    <source>
        <dbReference type="Proteomes" id="UP000186303"/>
    </source>
</evidence>